<dbReference type="GO" id="GO:0000122">
    <property type="term" value="P:negative regulation of transcription by RNA polymerase II"/>
    <property type="evidence" value="ECO:0007669"/>
    <property type="project" value="InterPro"/>
</dbReference>
<keyword evidence="3" id="KW-0678">Repressor</keyword>
<dbReference type="PANTHER" id="PTHR13469:SF8">
    <property type="entry name" value="HEXIM P-TEFB COMPLEX SUBUNIT 1"/>
    <property type="match status" value="1"/>
</dbReference>
<feature type="compositionally biased region" description="Polar residues" evidence="9">
    <location>
        <begin position="129"/>
        <end position="141"/>
    </location>
</feature>
<dbReference type="RefSeq" id="XP_022671143.1">
    <property type="nucleotide sequence ID" value="XM_022815408.1"/>
</dbReference>
<evidence type="ECO:0000256" key="2">
    <source>
        <dbReference type="ARBA" id="ARBA00008409"/>
    </source>
</evidence>
<dbReference type="KEGG" id="vde:111254503"/>
<evidence type="ECO:0000256" key="5">
    <source>
        <dbReference type="ARBA" id="ARBA00023054"/>
    </source>
</evidence>
<dbReference type="OrthoDB" id="10058500at2759"/>
<protein>
    <submittedName>
        <fullName evidence="10">Uncharacterized protein</fullName>
    </submittedName>
</protein>
<dbReference type="InterPro" id="IPR024872">
    <property type="entry name" value="HEXIM"/>
</dbReference>
<comment type="subcellular location">
    <subcellularLocation>
        <location evidence="1">Nucleus</location>
    </subcellularLocation>
</comment>
<dbReference type="PRINTS" id="PR02094">
    <property type="entry name" value="HEXIMFAMILY"/>
</dbReference>
<comment type="similarity">
    <text evidence="2">Belongs to the HEXIM family.</text>
</comment>
<dbReference type="GO" id="GO:0004861">
    <property type="term" value="F:cyclin-dependent protein serine/threonine kinase inhibitor activity"/>
    <property type="evidence" value="ECO:0007669"/>
    <property type="project" value="InterPro"/>
</dbReference>
<name>A0A7M7KSR0_VARDE</name>
<evidence type="ECO:0000256" key="1">
    <source>
        <dbReference type="ARBA" id="ARBA00004123"/>
    </source>
</evidence>
<evidence type="ECO:0000256" key="4">
    <source>
        <dbReference type="ARBA" id="ARBA00023015"/>
    </source>
</evidence>
<evidence type="ECO:0000313" key="10">
    <source>
        <dbReference type="EnsemblMetazoa" id="XP_022671143"/>
    </source>
</evidence>
<dbReference type="AlphaFoldDB" id="A0A7M7KSR0"/>
<organism evidence="10 11">
    <name type="scientific">Varroa destructor</name>
    <name type="common">Honeybee mite</name>
    <dbReference type="NCBI Taxonomy" id="109461"/>
    <lineage>
        <taxon>Eukaryota</taxon>
        <taxon>Metazoa</taxon>
        <taxon>Ecdysozoa</taxon>
        <taxon>Arthropoda</taxon>
        <taxon>Chelicerata</taxon>
        <taxon>Arachnida</taxon>
        <taxon>Acari</taxon>
        <taxon>Parasitiformes</taxon>
        <taxon>Mesostigmata</taxon>
        <taxon>Gamasina</taxon>
        <taxon>Dermanyssoidea</taxon>
        <taxon>Varroidae</taxon>
        <taxon>Varroa</taxon>
    </lineage>
</organism>
<evidence type="ECO:0000313" key="11">
    <source>
        <dbReference type="Proteomes" id="UP000594260"/>
    </source>
</evidence>
<dbReference type="PANTHER" id="PTHR13469">
    <property type="entry name" value="HEXAMETHYLENE BISACETAMIDE INDUCIBLE 1"/>
    <property type="match status" value="1"/>
</dbReference>
<dbReference type="Proteomes" id="UP000594260">
    <property type="component" value="Unplaced"/>
</dbReference>
<dbReference type="GeneID" id="111254503"/>
<evidence type="ECO:0000256" key="6">
    <source>
        <dbReference type="ARBA" id="ARBA00023163"/>
    </source>
</evidence>
<evidence type="ECO:0000256" key="7">
    <source>
        <dbReference type="ARBA" id="ARBA00023242"/>
    </source>
</evidence>
<feature type="region of interest" description="Disordered" evidence="9">
    <location>
        <begin position="110"/>
        <end position="141"/>
    </location>
</feature>
<evidence type="ECO:0000256" key="8">
    <source>
        <dbReference type="SAM" id="Coils"/>
    </source>
</evidence>
<accession>A0A7M7KSR0</accession>
<keyword evidence="7" id="KW-0539">Nucleus</keyword>
<evidence type="ECO:0000256" key="3">
    <source>
        <dbReference type="ARBA" id="ARBA00022491"/>
    </source>
</evidence>
<dbReference type="Gene3D" id="6.10.250.2910">
    <property type="match status" value="1"/>
</dbReference>
<keyword evidence="4" id="KW-0805">Transcription regulation</keyword>
<dbReference type="GO" id="GO:0097322">
    <property type="term" value="F:7SK snRNA binding"/>
    <property type="evidence" value="ECO:0007669"/>
    <property type="project" value="TreeGrafter"/>
</dbReference>
<keyword evidence="6" id="KW-0804">Transcription</keyword>
<dbReference type="GO" id="GO:0005737">
    <property type="term" value="C:cytoplasm"/>
    <property type="evidence" value="ECO:0007669"/>
    <property type="project" value="InterPro"/>
</dbReference>
<proteinExistence type="inferred from homology"/>
<sequence>MEGDSPMQAESAPHDGLKMAVAVPEADVQSGSGVLIEHRESILNGKKKFFRRRKRVNFFKRSNSSASSWAERREEARRRRAAVRRQSLGQPVAPYNTTQFLMEEHKAELDEKQLTQPRQHRHHRRRGDSFNSMDSYGEDYQSSSYEDDEEYLQAQFSAEYDSVASERLHAMSKPELVHEYLLLEARIDELEEELKAVKKAEESDQPMEVQATEEDIAKITVFQQEISKLQAENRRLIQENDHLRQQTI</sequence>
<reference evidence="10" key="1">
    <citation type="submission" date="2021-01" db="UniProtKB">
        <authorList>
            <consortium name="EnsemblMetazoa"/>
        </authorList>
    </citation>
    <scope>IDENTIFICATION</scope>
</reference>
<dbReference type="EnsemblMetazoa" id="XM_022815408">
    <property type="protein sequence ID" value="XP_022671143"/>
    <property type="gene ID" value="LOC111254503"/>
</dbReference>
<dbReference type="InParanoid" id="A0A7M7KSR0"/>
<dbReference type="GO" id="GO:0005654">
    <property type="term" value="C:nucleoplasm"/>
    <property type="evidence" value="ECO:0007669"/>
    <property type="project" value="TreeGrafter"/>
</dbReference>
<feature type="coiled-coil region" evidence="8">
    <location>
        <begin position="173"/>
        <end position="246"/>
    </location>
</feature>
<dbReference type="Pfam" id="PF15313">
    <property type="entry name" value="HEXIM"/>
    <property type="match status" value="1"/>
</dbReference>
<dbReference type="OMA" id="MWNREGS"/>
<feature type="region of interest" description="Disordered" evidence="9">
    <location>
        <begin position="61"/>
        <end position="86"/>
    </location>
</feature>
<keyword evidence="11" id="KW-1185">Reference proteome</keyword>
<evidence type="ECO:0000256" key="9">
    <source>
        <dbReference type="SAM" id="MobiDB-lite"/>
    </source>
</evidence>
<keyword evidence="5 8" id="KW-0175">Coiled coil</keyword>